<keyword evidence="1" id="KW-0472">Membrane</keyword>
<accession>A0ABU7VY86</accession>
<dbReference type="RefSeq" id="WP_331848108.1">
    <property type="nucleotide sequence ID" value="NZ_JAZHPZ010000011.1"/>
</dbReference>
<comment type="caution">
    <text evidence="2">The sequence shown here is derived from an EMBL/GenBank/DDBJ whole genome shotgun (WGS) entry which is preliminary data.</text>
</comment>
<protein>
    <submittedName>
        <fullName evidence="2">Uncharacterized protein</fullName>
    </submittedName>
</protein>
<name>A0ABU7VY86_9BACL</name>
<sequence length="93" mass="10473">MLACLGMFLTHVWMKRRPSIFWAVLLWFPYTIALLRIAAFLLPGRHPADAGSYAAGFVVLLMAVCYPFFVGLTIFIGWIWPSRGGHKQPSAMT</sequence>
<reference evidence="2 3" key="1">
    <citation type="submission" date="2024-02" db="EMBL/GenBank/DDBJ databases">
        <title>A nitrogen-fixing paenibacillus bacterium.</title>
        <authorList>
            <person name="Zhang W.L."/>
            <person name="Chen S.F."/>
        </authorList>
    </citation>
    <scope>NUCLEOTIDE SEQUENCE [LARGE SCALE GENOMIC DNA]</scope>
    <source>
        <strain evidence="2 3">M1</strain>
    </source>
</reference>
<feature type="transmembrane region" description="Helical" evidence="1">
    <location>
        <begin position="20"/>
        <end position="42"/>
    </location>
</feature>
<evidence type="ECO:0000313" key="3">
    <source>
        <dbReference type="Proteomes" id="UP001306950"/>
    </source>
</evidence>
<organism evidence="2 3">
    <name type="scientific">Paenibacillus haidiansis</name>
    <dbReference type="NCBI Taxonomy" id="1574488"/>
    <lineage>
        <taxon>Bacteria</taxon>
        <taxon>Bacillati</taxon>
        <taxon>Bacillota</taxon>
        <taxon>Bacilli</taxon>
        <taxon>Bacillales</taxon>
        <taxon>Paenibacillaceae</taxon>
        <taxon>Paenibacillus</taxon>
    </lineage>
</organism>
<keyword evidence="1" id="KW-1133">Transmembrane helix</keyword>
<dbReference type="Proteomes" id="UP001306950">
    <property type="component" value="Unassembled WGS sequence"/>
</dbReference>
<proteinExistence type="predicted"/>
<keyword evidence="3" id="KW-1185">Reference proteome</keyword>
<feature type="transmembrane region" description="Helical" evidence="1">
    <location>
        <begin position="54"/>
        <end position="80"/>
    </location>
</feature>
<gene>
    <name evidence="2" type="ORF">V3851_18850</name>
</gene>
<dbReference type="EMBL" id="JAZHPZ010000011">
    <property type="protein sequence ID" value="MEF2967892.1"/>
    <property type="molecule type" value="Genomic_DNA"/>
</dbReference>
<evidence type="ECO:0000313" key="2">
    <source>
        <dbReference type="EMBL" id="MEF2967892.1"/>
    </source>
</evidence>
<evidence type="ECO:0000256" key="1">
    <source>
        <dbReference type="SAM" id="Phobius"/>
    </source>
</evidence>
<keyword evidence="1" id="KW-0812">Transmembrane</keyword>